<comment type="catalytic activity">
    <reaction evidence="1">
        <text>(7,8-dihydropterin-6-yl)methyl diphosphate + 4-aminobenzoate = 7,8-dihydropteroate + diphosphate</text>
        <dbReference type="Rhea" id="RHEA:19949"/>
        <dbReference type="ChEBI" id="CHEBI:17836"/>
        <dbReference type="ChEBI" id="CHEBI:17839"/>
        <dbReference type="ChEBI" id="CHEBI:33019"/>
        <dbReference type="ChEBI" id="CHEBI:72950"/>
        <dbReference type="EC" id="2.5.1.15"/>
    </reaction>
</comment>
<evidence type="ECO:0000256" key="9">
    <source>
        <dbReference type="RuleBase" id="RU361205"/>
    </source>
</evidence>
<accession>A0AA37Q4I8</accession>
<dbReference type="Pfam" id="PF00809">
    <property type="entry name" value="Pterin_bind"/>
    <property type="match status" value="1"/>
</dbReference>
<dbReference type="EMBL" id="BRXS01000004">
    <property type="protein sequence ID" value="GLC26450.1"/>
    <property type="molecule type" value="Genomic_DNA"/>
</dbReference>
<dbReference type="InterPro" id="IPR045031">
    <property type="entry name" value="DHP_synth-like"/>
</dbReference>
<dbReference type="GO" id="GO:0004156">
    <property type="term" value="F:dihydropteroate synthase activity"/>
    <property type="evidence" value="ECO:0007669"/>
    <property type="project" value="UniProtKB-EC"/>
</dbReference>
<evidence type="ECO:0000256" key="1">
    <source>
        <dbReference type="ARBA" id="ARBA00000012"/>
    </source>
</evidence>
<keyword evidence="8 9" id="KW-0289">Folate biosynthesis</keyword>
<comment type="pathway">
    <text evidence="3 9">Cofactor biosynthesis; tetrahydrofolate biosynthesis; 7,8-dihydrofolate from 2-amino-4-hydroxy-6-hydroxymethyl-7,8-dihydropteridine diphosphate and 4-aminobenzoate: step 1/2.</text>
</comment>
<feature type="region of interest" description="Disordered" evidence="10">
    <location>
        <begin position="52"/>
        <end position="72"/>
    </location>
</feature>
<dbReference type="InterPro" id="IPR000489">
    <property type="entry name" value="Pterin-binding_dom"/>
</dbReference>
<dbReference type="InterPro" id="IPR006390">
    <property type="entry name" value="DHP_synth_dom"/>
</dbReference>
<comment type="caution">
    <text evidence="12">The sequence shown here is derived from an EMBL/GenBank/DDBJ whole genome shotgun (WGS) entry which is preliminary data.</text>
</comment>
<evidence type="ECO:0000313" key="12">
    <source>
        <dbReference type="EMBL" id="GLC26450.1"/>
    </source>
</evidence>
<dbReference type="PANTHER" id="PTHR20941">
    <property type="entry name" value="FOLATE SYNTHESIS PROTEINS"/>
    <property type="match status" value="1"/>
</dbReference>
<protein>
    <recommendedName>
        <fullName evidence="4 9">Dihydropteroate synthase</fullName>
        <shortName evidence="9">DHPS</shortName>
        <ecNumber evidence="4 9">2.5.1.15</ecNumber>
    </recommendedName>
    <alternativeName>
        <fullName evidence="9">Dihydropteroate pyrophosphorylase</fullName>
    </alternativeName>
</protein>
<dbReference type="PANTHER" id="PTHR20941:SF1">
    <property type="entry name" value="FOLIC ACID SYNTHESIS PROTEIN FOL1"/>
    <property type="match status" value="1"/>
</dbReference>
<sequence>MHWLLRDRRVLLRRPFVLGIVNVTPDSFSDGGLYFGVHAAADHAERLLDEGADGVDLGGESTRPNNPGPVPEAEEIARVAPVVREVRRRRPDAIVSVDTVKGAVARAALDEGADAINDVSGLRLDADVGAACAAVGAGLILMHSRGAVADMATFTHAEYGDDVVGEVVEELEGALTRAADSGVPAECIVLDPGVGFAKRSEHSIEVLRELRRLAALGRPLLVGASRKRFVGELSDVADPAGRVHGSVGAHVAALAGGARLFRVHDVRAHREALDVAWAVLRG</sequence>
<evidence type="ECO:0000259" key="11">
    <source>
        <dbReference type="PROSITE" id="PS50972"/>
    </source>
</evidence>
<dbReference type="AlphaFoldDB" id="A0AA37Q4I8"/>
<name>A0AA37Q4I8_9BACT</name>
<comment type="function">
    <text evidence="9">Catalyzes the condensation of para-aminobenzoate (pABA) with 6-hydroxymethyl-7,8-dihydropterin diphosphate (DHPt-PP) to form 7,8-dihydropteroate (H2Pte), the immediate precursor of folate derivatives.</text>
</comment>
<evidence type="ECO:0000256" key="4">
    <source>
        <dbReference type="ARBA" id="ARBA00012458"/>
    </source>
</evidence>
<dbReference type="GO" id="GO:0046872">
    <property type="term" value="F:metal ion binding"/>
    <property type="evidence" value="ECO:0007669"/>
    <property type="project" value="UniProtKB-KW"/>
</dbReference>
<keyword evidence="6 9" id="KW-0479">Metal-binding</keyword>
<evidence type="ECO:0000256" key="2">
    <source>
        <dbReference type="ARBA" id="ARBA00001946"/>
    </source>
</evidence>
<proteinExistence type="inferred from homology"/>
<dbReference type="RefSeq" id="WP_284350900.1">
    <property type="nucleotide sequence ID" value="NZ_BRXS01000004.1"/>
</dbReference>
<evidence type="ECO:0000256" key="6">
    <source>
        <dbReference type="ARBA" id="ARBA00022723"/>
    </source>
</evidence>
<dbReference type="Proteomes" id="UP001161325">
    <property type="component" value="Unassembled WGS sequence"/>
</dbReference>
<dbReference type="SUPFAM" id="SSF51717">
    <property type="entry name" value="Dihydropteroate synthetase-like"/>
    <property type="match status" value="1"/>
</dbReference>
<evidence type="ECO:0000256" key="10">
    <source>
        <dbReference type="SAM" id="MobiDB-lite"/>
    </source>
</evidence>
<evidence type="ECO:0000313" key="13">
    <source>
        <dbReference type="Proteomes" id="UP001161325"/>
    </source>
</evidence>
<evidence type="ECO:0000256" key="8">
    <source>
        <dbReference type="ARBA" id="ARBA00022909"/>
    </source>
</evidence>
<organism evidence="12 13">
    <name type="scientific">Roseisolibacter agri</name>
    <dbReference type="NCBI Taxonomy" id="2014610"/>
    <lineage>
        <taxon>Bacteria</taxon>
        <taxon>Pseudomonadati</taxon>
        <taxon>Gemmatimonadota</taxon>
        <taxon>Gemmatimonadia</taxon>
        <taxon>Gemmatimonadales</taxon>
        <taxon>Gemmatimonadaceae</taxon>
        <taxon>Roseisolibacter</taxon>
    </lineage>
</organism>
<dbReference type="GO" id="GO:0046654">
    <property type="term" value="P:tetrahydrofolate biosynthetic process"/>
    <property type="evidence" value="ECO:0007669"/>
    <property type="project" value="TreeGrafter"/>
</dbReference>
<reference evidence="12" key="1">
    <citation type="submission" date="2022-08" db="EMBL/GenBank/DDBJ databases">
        <title>Draft genome sequencing of Roseisolibacter agri AW1220.</title>
        <authorList>
            <person name="Tobiishi Y."/>
            <person name="Tonouchi A."/>
        </authorList>
    </citation>
    <scope>NUCLEOTIDE SEQUENCE</scope>
    <source>
        <strain evidence="12">AW1220</strain>
    </source>
</reference>
<dbReference type="PROSITE" id="PS00792">
    <property type="entry name" value="DHPS_1"/>
    <property type="match status" value="1"/>
</dbReference>
<dbReference type="GO" id="GO:0005829">
    <property type="term" value="C:cytosol"/>
    <property type="evidence" value="ECO:0007669"/>
    <property type="project" value="TreeGrafter"/>
</dbReference>
<evidence type="ECO:0000256" key="5">
    <source>
        <dbReference type="ARBA" id="ARBA00022679"/>
    </source>
</evidence>
<evidence type="ECO:0000256" key="7">
    <source>
        <dbReference type="ARBA" id="ARBA00022842"/>
    </source>
</evidence>
<dbReference type="Gene3D" id="3.20.20.20">
    <property type="entry name" value="Dihydropteroate synthase-like"/>
    <property type="match status" value="1"/>
</dbReference>
<dbReference type="NCBIfam" id="TIGR01496">
    <property type="entry name" value="DHPS"/>
    <property type="match status" value="1"/>
</dbReference>
<keyword evidence="13" id="KW-1185">Reference proteome</keyword>
<keyword evidence="5 9" id="KW-0808">Transferase</keyword>
<dbReference type="GO" id="GO:0046656">
    <property type="term" value="P:folic acid biosynthetic process"/>
    <property type="evidence" value="ECO:0007669"/>
    <property type="project" value="UniProtKB-KW"/>
</dbReference>
<comment type="similarity">
    <text evidence="9">Belongs to the DHPS family.</text>
</comment>
<evidence type="ECO:0000256" key="3">
    <source>
        <dbReference type="ARBA" id="ARBA00004763"/>
    </source>
</evidence>
<dbReference type="InterPro" id="IPR011005">
    <property type="entry name" value="Dihydropteroate_synth-like_sf"/>
</dbReference>
<keyword evidence="7 9" id="KW-0460">Magnesium</keyword>
<comment type="cofactor">
    <cofactor evidence="2 9">
        <name>Mg(2+)</name>
        <dbReference type="ChEBI" id="CHEBI:18420"/>
    </cofactor>
</comment>
<dbReference type="EC" id="2.5.1.15" evidence="4 9"/>
<dbReference type="PROSITE" id="PS50972">
    <property type="entry name" value="PTERIN_BINDING"/>
    <property type="match status" value="1"/>
</dbReference>
<feature type="domain" description="Pterin-binding" evidence="11">
    <location>
        <begin position="15"/>
        <end position="274"/>
    </location>
</feature>
<gene>
    <name evidence="12" type="primary">folP</name>
    <name evidence="12" type="ORF">rosag_29630</name>
</gene>